<proteinExistence type="predicted"/>
<dbReference type="EMBL" id="JAAALK010000285">
    <property type="protein sequence ID" value="KAG8064797.1"/>
    <property type="molecule type" value="Genomic_DNA"/>
</dbReference>
<evidence type="ECO:0000313" key="2">
    <source>
        <dbReference type="Proteomes" id="UP000729402"/>
    </source>
</evidence>
<name>A0A8J5SBA6_ZIZPA</name>
<accession>A0A8J5SBA6</accession>
<evidence type="ECO:0000313" key="1">
    <source>
        <dbReference type="EMBL" id="KAG8064797.1"/>
    </source>
</evidence>
<dbReference type="Proteomes" id="UP000729402">
    <property type="component" value="Unassembled WGS sequence"/>
</dbReference>
<reference evidence="1" key="1">
    <citation type="journal article" date="2021" name="bioRxiv">
        <title>Whole Genome Assembly and Annotation of Northern Wild Rice, Zizania palustris L., Supports a Whole Genome Duplication in the Zizania Genus.</title>
        <authorList>
            <person name="Haas M."/>
            <person name="Kono T."/>
            <person name="Macchietto M."/>
            <person name="Millas R."/>
            <person name="McGilp L."/>
            <person name="Shao M."/>
            <person name="Duquette J."/>
            <person name="Hirsch C.N."/>
            <person name="Kimball J."/>
        </authorList>
    </citation>
    <scope>NUCLEOTIDE SEQUENCE</scope>
    <source>
        <tissue evidence="1">Fresh leaf tissue</tissue>
    </source>
</reference>
<sequence>MEWLVVSAAPVTPPRWEQHRHTQLGWQRALAEGAWSQATPEGSSDWAQTTWNDTGFMYQLTRPMASRSLFVHNSCNGLLCMGGSIGDVKLLNLSTGIHCWR</sequence>
<protein>
    <submittedName>
        <fullName evidence="1">Uncharacterized protein</fullName>
    </submittedName>
</protein>
<comment type="caution">
    <text evidence="1">The sequence shown here is derived from an EMBL/GenBank/DDBJ whole genome shotgun (WGS) entry which is preliminary data.</text>
</comment>
<keyword evidence="2" id="KW-1185">Reference proteome</keyword>
<dbReference type="AlphaFoldDB" id="A0A8J5SBA6"/>
<organism evidence="1 2">
    <name type="scientific">Zizania palustris</name>
    <name type="common">Northern wild rice</name>
    <dbReference type="NCBI Taxonomy" id="103762"/>
    <lineage>
        <taxon>Eukaryota</taxon>
        <taxon>Viridiplantae</taxon>
        <taxon>Streptophyta</taxon>
        <taxon>Embryophyta</taxon>
        <taxon>Tracheophyta</taxon>
        <taxon>Spermatophyta</taxon>
        <taxon>Magnoliopsida</taxon>
        <taxon>Liliopsida</taxon>
        <taxon>Poales</taxon>
        <taxon>Poaceae</taxon>
        <taxon>BOP clade</taxon>
        <taxon>Oryzoideae</taxon>
        <taxon>Oryzeae</taxon>
        <taxon>Zizaniinae</taxon>
        <taxon>Zizania</taxon>
    </lineage>
</organism>
<reference evidence="1" key="2">
    <citation type="submission" date="2021-02" db="EMBL/GenBank/DDBJ databases">
        <authorList>
            <person name="Kimball J.A."/>
            <person name="Haas M.W."/>
            <person name="Macchietto M."/>
            <person name="Kono T."/>
            <person name="Duquette J."/>
            <person name="Shao M."/>
        </authorList>
    </citation>
    <scope>NUCLEOTIDE SEQUENCE</scope>
    <source>
        <tissue evidence="1">Fresh leaf tissue</tissue>
    </source>
</reference>
<dbReference type="OrthoDB" id="1630514at2759"/>
<gene>
    <name evidence="1" type="ORF">GUJ93_ZPchr0004g38876</name>
</gene>